<name>A0AAV4GP37_9GAST</name>
<gene>
    <name evidence="1" type="ORF">ElyMa_002486500</name>
</gene>
<comment type="caution">
    <text evidence="1">The sequence shown here is derived from an EMBL/GenBank/DDBJ whole genome shotgun (WGS) entry which is preliminary data.</text>
</comment>
<dbReference type="EMBL" id="BMAT01005070">
    <property type="protein sequence ID" value="GFR87152.1"/>
    <property type="molecule type" value="Genomic_DNA"/>
</dbReference>
<evidence type="ECO:0000313" key="1">
    <source>
        <dbReference type="EMBL" id="GFR87152.1"/>
    </source>
</evidence>
<accession>A0AAV4GP37</accession>
<dbReference type="AlphaFoldDB" id="A0AAV4GP37"/>
<keyword evidence="2" id="KW-1185">Reference proteome</keyword>
<organism evidence="1 2">
    <name type="scientific">Elysia marginata</name>
    <dbReference type="NCBI Taxonomy" id="1093978"/>
    <lineage>
        <taxon>Eukaryota</taxon>
        <taxon>Metazoa</taxon>
        <taxon>Spiralia</taxon>
        <taxon>Lophotrochozoa</taxon>
        <taxon>Mollusca</taxon>
        <taxon>Gastropoda</taxon>
        <taxon>Heterobranchia</taxon>
        <taxon>Euthyneura</taxon>
        <taxon>Panpulmonata</taxon>
        <taxon>Sacoglossa</taxon>
        <taxon>Placobranchoidea</taxon>
        <taxon>Plakobranchidae</taxon>
        <taxon>Elysia</taxon>
    </lineage>
</organism>
<dbReference type="Proteomes" id="UP000762676">
    <property type="component" value="Unassembled WGS sequence"/>
</dbReference>
<evidence type="ECO:0000313" key="2">
    <source>
        <dbReference type="Proteomes" id="UP000762676"/>
    </source>
</evidence>
<protein>
    <submittedName>
        <fullName evidence="1">Uncharacterized protein</fullName>
    </submittedName>
</protein>
<reference evidence="1 2" key="1">
    <citation type="journal article" date="2021" name="Elife">
        <title>Chloroplast acquisition without the gene transfer in kleptoplastic sea slugs, Plakobranchus ocellatus.</title>
        <authorList>
            <person name="Maeda T."/>
            <person name="Takahashi S."/>
            <person name="Yoshida T."/>
            <person name="Shimamura S."/>
            <person name="Takaki Y."/>
            <person name="Nagai Y."/>
            <person name="Toyoda A."/>
            <person name="Suzuki Y."/>
            <person name="Arimoto A."/>
            <person name="Ishii H."/>
            <person name="Satoh N."/>
            <person name="Nishiyama T."/>
            <person name="Hasebe M."/>
            <person name="Maruyama T."/>
            <person name="Minagawa J."/>
            <person name="Obokata J."/>
            <person name="Shigenobu S."/>
        </authorList>
    </citation>
    <scope>NUCLEOTIDE SEQUENCE [LARGE SCALE GENOMIC DNA]</scope>
</reference>
<proteinExistence type="predicted"/>
<sequence>MSFSLLKLHACRAVKAVRRLTCKHLKAFVTVCVLFLVTLHIPKSRWLCCSDPNDAPYKYNHGNQIDIPFDELYRKLNVREPIGRPEKLTGKQDFPGQHTNVLRMFPIYSESRTNTRSASTSKPRRFQARVKRFILNNYDFKNFNRFWVNKKSGSGRRGIASNQEINLSRKLHDPGSILELLEADHAMPECITLRFRRPLQPPTKVCVHSRREDNVISNQLRDFGHWEPDLMDQMQTFFEVSHNFLNYQR</sequence>